<evidence type="ECO:0000256" key="3">
    <source>
        <dbReference type="ARBA" id="ARBA00023082"/>
    </source>
</evidence>
<dbReference type="SUPFAM" id="SSF88946">
    <property type="entry name" value="Sigma2 domain of RNA polymerase sigma factors"/>
    <property type="match status" value="1"/>
</dbReference>
<dbReference type="GO" id="GO:0016987">
    <property type="term" value="F:sigma factor activity"/>
    <property type="evidence" value="ECO:0007669"/>
    <property type="project" value="UniProtKB-KW"/>
</dbReference>
<accession>A0A6I0FS10</accession>
<dbReference type="NCBIfam" id="TIGR02937">
    <property type="entry name" value="sigma70-ECF"/>
    <property type="match status" value="1"/>
</dbReference>
<dbReference type="InterPro" id="IPR013325">
    <property type="entry name" value="RNA_pol_sigma_r2"/>
</dbReference>
<evidence type="ECO:0000313" key="8">
    <source>
        <dbReference type="Proteomes" id="UP000432715"/>
    </source>
</evidence>
<evidence type="ECO:0000256" key="1">
    <source>
        <dbReference type="ARBA" id="ARBA00010641"/>
    </source>
</evidence>
<dbReference type="Gene3D" id="1.10.10.10">
    <property type="entry name" value="Winged helix-like DNA-binding domain superfamily/Winged helix DNA-binding domain"/>
    <property type="match status" value="1"/>
</dbReference>
<dbReference type="InterPro" id="IPR039425">
    <property type="entry name" value="RNA_pol_sigma-70-like"/>
</dbReference>
<dbReference type="OrthoDB" id="9784984at2"/>
<dbReference type="SUPFAM" id="SSF88659">
    <property type="entry name" value="Sigma3 and sigma4 domains of RNA polymerase sigma factors"/>
    <property type="match status" value="1"/>
</dbReference>
<keyword evidence="2" id="KW-0805">Transcription regulation</keyword>
<dbReference type="Proteomes" id="UP000432715">
    <property type="component" value="Unassembled WGS sequence"/>
</dbReference>
<keyword evidence="8" id="KW-1185">Reference proteome</keyword>
<dbReference type="InterPro" id="IPR013324">
    <property type="entry name" value="RNA_pol_sigma_r3/r4-like"/>
</dbReference>
<feature type="domain" description="RNA polymerase sigma-70 region 2" evidence="5">
    <location>
        <begin position="34"/>
        <end position="101"/>
    </location>
</feature>
<organism evidence="7 8">
    <name type="scientific">Alkaliphilus pronyensis</name>
    <dbReference type="NCBI Taxonomy" id="1482732"/>
    <lineage>
        <taxon>Bacteria</taxon>
        <taxon>Bacillati</taxon>
        <taxon>Bacillota</taxon>
        <taxon>Clostridia</taxon>
        <taxon>Peptostreptococcales</taxon>
        <taxon>Natronincolaceae</taxon>
        <taxon>Alkaliphilus</taxon>
    </lineage>
</organism>
<sequence length="202" mass="23605">MEYEVGKGVEGLSQEEISLIEESKQGDIESFERLIEPYQKKAFNIAYRMLGNLEDANDVTQEALIKIYRSINKFKGNSRFSTWLYSIVTNSCIDYIRKNRRGKVIYLDKDYETEEGNYQLEIPDNNNSPEILLERKETQYIIHDAINQLTYEHKEVIILRDIEGFSYQEISEILKCSEGTVKSRISRARSSLRILITEKLKA</sequence>
<evidence type="ECO:0000256" key="4">
    <source>
        <dbReference type="ARBA" id="ARBA00023163"/>
    </source>
</evidence>
<name>A0A6I0FS10_9FIRM</name>
<dbReference type="Gene3D" id="1.10.1740.10">
    <property type="match status" value="1"/>
</dbReference>
<dbReference type="PANTHER" id="PTHR43133">
    <property type="entry name" value="RNA POLYMERASE ECF-TYPE SIGMA FACTO"/>
    <property type="match status" value="1"/>
</dbReference>
<dbReference type="GO" id="GO:0003677">
    <property type="term" value="F:DNA binding"/>
    <property type="evidence" value="ECO:0007669"/>
    <property type="project" value="InterPro"/>
</dbReference>
<evidence type="ECO:0000259" key="5">
    <source>
        <dbReference type="Pfam" id="PF04542"/>
    </source>
</evidence>
<feature type="domain" description="RNA polymerase sigma factor 70 region 4 type 2" evidence="6">
    <location>
        <begin position="141"/>
        <end position="192"/>
    </location>
</feature>
<dbReference type="GO" id="GO:0006352">
    <property type="term" value="P:DNA-templated transcription initiation"/>
    <property type="evidence" value="ECO:0007669"/>
    <property type="project" value="InterPro"/>
</dbReference>
<keyword evidence="3" id="KW-0731">Sigma factor</keyword>
<dbReference type="InterPro" id="IPR014284">
    <property type="entry name" value="RNA_pol_sigma-70_dom"/>
</dbReference>
<dbReference type="InterPro" id="IPR007627">
    <property type="entry name" value="RNA_pol_sigma70_r2"/>
</dbReference>
<dbReference type="Pfam" id="PF04542">
    <property type="entry name" value="Sigma70_r2"/>
    <property type="match status" value="1"/>
</dbReference>
<gene>
    <name evidence="7" type="ORF">F8154_00945</name>
</gene>
<dbReference type="CDD" id="cd06171">
    <property type="entry name" value="Sigma70_r4"/>
    <property type="match status" value="1"/>
</dbReference>
<proteinExistence type="inferred from homology"/>
<dbReference type="EMBL" id="WBZC01000003">
    <property type="protein sequence ID" value="KAB3539034.1"/>
    <property type="molecule type" value="Genomic_DNA"/>
</dbReference>
<comment type="caution">
    <text evidence="7">The sequence shown here is derived from an EMBL/GenBank/DDBJ whole genome shotgun (WGS) entry which is preliminary data.</text>
</comment>
<dbReference type="InterPro" id="IPR036388">
    <property type="entry name" value="WH-like_DNA-bd_sf"/>
</dbReference>
<dbReference type="AlphaFoldDB" id="A0A6I0FS10"/>
<reference evidence="7 8" key="1">
    <citation type="submission" date="2019-10" db="EMBL/GenBank/DDBJ databases">
        <title>Alkaliphilus serpentinus sp. nov. and Alkaliphilus pronyensis sp. nov., two novel anaerobic alkaliphilic species isolated from the serpentinized-hosted hydrothermal field of the Prony Bay (New Caledonia).</title>
        <authorList>
            <person name="Postec A."/>
        </authorList>
    </citation>
    <scope>NUCLEOTIDE SEQUENCE [LARGE SCALE GENOMIC DNA]</scope>
    <source>
        <strain evidence="7 8">LacV</strain>
    </source>
</reference>
<evidence type="ECO:0000256" key="2">
    <source>
        <dbReference type="ARBA" id="ARBA00023015"/>
    </source>
</evidence>
<evidence type="ECO:0000259" key="6">
    <source>
        <dbReference type="Pfam" id="PF08281"/>
    </source>
</evidence>
<keyword evidence="4" id="KW-0804">Transcription</keyword>
<dbReference type="InterPro" id="IPR013249">
    <property type="entry name" value="RNA_pol_sigma70_r4_t2"/>
</dbReference>
<protein>
    <submittedName>
        <fullName evidence="7">Sigma-70 family RNA polymerase sigma factor</fullName>
    </submittedName>
</protein>
<evidence type="ECO:0000313" key="7">
    <source>
        <dbReference type="EMBL" id="KAB3539034.1"/>
    </source>
</evidence>
<dbReference type="PANTHER" id="PTHR43133:SF51">
    <property type="entry name" value="RNA POLYMERASE SIGMA FACTOR"/>
    <property type="match status" value="1"/>
</dbReference>
<dbReference type="Pfam" id="PF08281">
    <property type="entry name" value="Sigma70_r4_2"/>
    <property type="match status" value="1"/>
</dbReference>
<comment type="similarity">
    <text evidence="1">Belongs to the sigma-70 factor family. ECF subfamily.</text>
</comment>